<keyword evidence="3" id="KW-1185">Reference proteome</keyword>
<dbReference type="RefSeq" id="XP_067688511.1">
    <property type="nucleotide sequence ID" value="XM_067832408.1"/>
</dbReference>
<name>A0A836FNB8_LEIEN</name>
<dbReference type="OrthoDB" id="272660at2759"/>
<dbReference type="GeneID" id="94167918"/>
<comment type="caution">
    <text evidence="2">The sequence shown here is derived from an EMBL/GenBank/DDBJ whole genome shotgun (WGS) entry which is preliminary data.</text>
</comment>
<sequence>MAASVSTSVPFAPLATPQSASRAMSGAASASSKLPQASATPCAGGPVIEISVLESLANLFSCRNVRAPSEHVALLPPVRGTGNTDALENHADECDYMAETLAAAPYALLSDALSSPSVSLLPRLTSAAALWTMQTSSPKRCVPASAVPLLEESPPQPFCAAELASLINILSVLSAILQRSPRAHQRSRNFARLLTLLTDGRFTATAAEQVRTLWLRCGGHASHVGARAGEEMALSLYCDILLLVAYHAKIADPSVKVSSSLVATDEVLASLYAINTDMGAEVVRATAHRPAYLRRSVASLTAFCILQAAHLSVKVLEEALRNLEVGSAAQANMAHMAFMAALPVACPQMTPAWQCRALEVVRKATLYDAAADVASGVDAGGAVPVIQRISMWAQGYATQSLLSIMSEAAWCYCTSDALLHISRAVSVYGVTWTTYSESYMNLVSFLHRALSRYERLHAQEGSTPLRLLECCSPKATLAGSSTVIPRFDRHGNGRTTRTAESSIESLMRRAVLGAAGTSSDAGLAERQQDQGGGTSSVSHLCGSYAEGDRQLDDTDETPESILARCEAQPHSSRNFIFYLSLLAYVTSALPSLLGSLEELRLFFRLPPFDRAAAIENNPAHARAAETAEPPAVACGKGRQLFALCMDLLRTSLSSALAHSSHDRSPQDRQRCLLCESTTTLLCAFMCRFPHSLQELELETGATHLVSLVSQVVATIMKAPNPSLRMKWLAYSLLQRYASGVDCIADVMAQLLAPTHWTALTSDDEYVETDLRCCVQLYHHLCRATSELYPDEPGRLVLLLAELPAGAFSNSSDGAATATTLVHTIFSLMEDHVEDAALLGRVPVPQLPQLIDRLGEVLDTLARAYATGFWLAGGQSTWCSVCAAASLLYKVVLLYRVPALVATAAVPVSCRLRGGGSGGSFVTEAFGSGGGRRLRSVVHVLLQLLCEDSLAPIHHAVAELLVASLHATALGRTSDSMLQMLRANLSPCEVVAFTQRVLQVQRESLGSPSSAMRLEVVQAMVQWCPALFLFVFGPEKRDVGEDGSGVGPPLTEPADLPLMQLLMATVRSAKAAMYEKSLALNILRLSGMTRLVPMQEIVSLVPREESDARSLGTPRQGVEWEEATLVVACVAYANARVAQELSKTKAAGSPVENGAGSGGHGEVDSGDKATASTRESINALPAPQRRSIQVPLSPFGTTTARPLQAIRSKVVSAHTDVMDQLLRRGAAALHRVRAVYDAERREVDFDDQTNWLVRQATEMTVGENADVSASVVFPRRGAEIMSRRLASSHRCDSIQTPLHEATQGSILSRCGVPTALPAASSARATGKLRNTATFLYSLRDDDNEVAAASRRLYPVGTAATRFFSGTGDDCRLNNLAAQLDTMADLAKMLEQLLWLSGVDTCTAGLFGKRTQQLLECAVEAVLSCEPGPPLLAPLVTRQVQQQLRLAKAAASILESAFVGDVAELPDVCPAVQNLLRRLVAFVKVNCRHTFVLVDALPVVTAFPPATFTTYTATEELMAMVQAALHTMLQQTTWTPEMVRVLDRLVSGCTRVFSRPRCEGMSDAALVSRLLPTLLQLASRLARFVQPTQPTNADALRFVRALECVNCVIAHSGGQTAGMGFVDKDVLLGFLQALGQFSASSVYDTAAQRHWRLGWNACWLALLSLWCTIMSVRGQYTAVASGWAPPLKAALLSTPRFAAALSAFAGVRGADRRGLLLWEVEEVDACTRLAAVLAAQNVLLEKLTPCVQAGFLFLRQPHFQQHCVPSLPSADVAISEGKRITVAQAHVLRNELTILLKQSSYAVPRDGATLAAFVFPLELLGQTVATAGVLNLTEGAGAAASSATSFVYSLDLLRQLTVRELQVLRRVTAETASGGGGGVIDRSPNVGLVNYASRESSVTRSPSRGPLAGDADTATDLDDSFTVDGQVDVARDVLSVHLEIVQLALTAYALTVQDFIQNASTAPGVSYTAVVVQGVQHSTERLIRTLRSLVKDLAEVRWPLLSRVVCVQTARLQHLIESL</sequence>
<dbReference type="Proteomes" id="UP000674179">
    <property type="component" value="Chromosome 36"/>
</dbReference>
<evidence type="ECO:0000256" key="1">
    <source>
        <dbReference type="SAM" id="MobiDB-lite"/>
    </source>
</evidence>
<dbReference type="EMBL" id="JAFHKP010000036">
    <property type="protein sequence ID" value="KAG5465912.1"/>
    <property type="molecule type" value="Genomic_DNA"/>
</dbReference>
<evidence type="ECO:0000313" key="2">
    <source>
        <dbReference type="EMBL" id="KAG5465912.1"/>
    </source>
</evidence>
<accession>A0A836FNB8</accession>
<protein>
    <submittedName>
        <fullName evidence="2">Uncharacterized protein</fullName>
    </submittedName>
</protein>
<gene>
    <name evidence="2" type="ORF">CUR178_00627</name>
</gene>
<feature type="region of interest" description="Disordered" evidence="1">
    <location>
        <begin position="1141"/>
        <end position="1171"/>
    </location>
</feature>
<feature type="region of interest" description="Disordered" evidence="1">
    <location>
        <begin position="517"/>
        <end position="539"/>
    </location>
</feature>
<proteinExistence type="predicted"/>
<reference evidence="2 3" key="1">
    <citation type="submission" date="2021-02" db="EMBL/GenBank/DDBJ databases">
        <title>Leishmania (Mundinia) enrietti genome sequencing and assembly.</title>
        <authorList>
            <person name="Almutairi H."/>
            <person name="Gatherer D."/>
        </authorList>
    </citation>
    <scope>NUCLEOTIDE SEQUENCE [LARGE SCALE GENOMIC DNA]</scope>
    <source>
        <strain evidence="2">CUR178</strain>
    </source>
</reference>
<evidence type="ECO:0000313" key="3">
    <source>
        <dbReference type="Proteomes" id="UP000674179"/>
    </source>
</evidence>
<organism evidence="2 3">
    <name type="scientific">Leishmania enriettii</name>
    <dbReference type="NCBI Taxonomy" id="5663"/>
    <lineage>
        <taxon>Eukaryota</taxon>
        <taxon>Discoba</taxon>
        <taxon>Euglenozoa</taxon>
        <taxon>Kinetoplastea</taxon>
        <taxon>Metakinetoplastina</taxon>
        <taxon>Trypanosomatida</taxon>
        <taxon>Trypanosomatidae</taxon>
        <taxon>Leishmaniinae</taxon>
        <taxon>Leishmania</taxon>
    </lineage>
</organism>
<dbReference type="KEGG" id="lenr:94167918"/>